<dbReference type="EMBL" id="JYNV01000042">
    <property type="protein sequence ID" value="KZM27957.1"/>
    <property type="molecule type" value="Genomic_DNA"/>
</dbReference>
<feature type="compositionally biased region" description="Basic and acidic residues" evidence="1">
    <location>
        <begin position="204"/>
        <end position="237"/>
    </location>
</feature>
<feature type="compositionally biased region" description="Polar residues" evidence="1">
    <location>
        <begin position="79"/>
        <end position="88"/>
    </location>
</feature>
<feature type="region of interest" description="Disordered" evidence="1">
    <location>
        <begin position="676"/>
        <end position="696"/>
    </location>
</feature>
<name>A0A163LNJ5_DIDRA</name>
<evidence type="ECO:0000313" key="3">
    <source>
        <dbReference type="Proteomes" id="UP000076837"/>
    </source>
</evidence>
<gene>
    <name evidence="2" type="ORF">ST47_g915</name>
</gene>
<evidence type="ECO:0000256" key="1">
    <source>
        <dbReference type="SAM" id="MobiDB-lite"/>
    </source>
</evidence>
<dbReference type="Proteomes" id="UP000076837">
    <property type="component" value="Unassembled WGS sequence"/>
</dbReference>
<sequence length="853" mass="92526">MAPFASSLRRIWARSQALAPSSVESLANLDGTSEGGFHSQQMHDATSQQRLDEGIPTGNAIVSPIARQHEASRTESEHQTSVLQQYGQPPQEVAASPNALSQHRALELGNKPQDQYEKGIPQHGVRLSTSLLPTASSEHILVNGHAPGFGSLNTSANESTNIHVKQEPEVKDNDDHDVFAEFTNQESDDDVARTSTGDDGVSESTHDCIDQAPCDRHLDRQEPGAEEQLHGDTTERAESFDSVVATTHNKVKTVGTALDQAVVTSMVEGAVLLQAEPEKSDVSGAFDQRKSPTSQLSSKAAPEVPDCRFSIEEHISTPQQPDFSRLAKDMSARSPLTDSVLGPHRPSSEANDWSLEEVNLSNLRAQQWQRQWQQRQNTLYGADVLTAGAAYANPKSLHDPVSVQQQHGLYAMQPDPKAQYSTSIQSPGQIPGSQHGQVYPYTMVLGHTSNPSMQHNPNHGYPPVQSYSTHHPINQRILFTGQETTKPEVSDDDEPLVTRVPRHRSSSASRDSRSPLATVDAPSTQQQVALSSNTKPTKTTTKPSASGGEANSAIELSDDEDQPNEPISWKLPTYEVTYQPPATTADLPSAKISIPKLIREEILLAPDHAEQEAQLFQHVFLPGQRALQTPDPEPAHAVLNFHTIAVMVLEAFVQFEIGDELGHGYGFHGGHAAQRPAASLGSAANDDEEPARTRSAHDADVDDIFFAVVDRWRAGLESGKETAKRIRGCQEFCDVALDVVHYVKEHGLMQPEARKRKERKDKGVARGPRGGGGGGGGGGATSKEKEKPKPTPKHTPTVTKRKLDALPNKAGKANELQSRKKVKGEAKPTKSKAKVKPNPSTLLGVTVLPAKKK</sequence>
<protein>
    <submittedName>
        <fullName evidence="2">4 iron, 4 sulfur cluster binding</fullName>
    </submittedName>
</protein>
<evidence type="ECO:0000313" key="2">
    <source>
        <dbReference type="EMBL" id="KZM27957.1"/>
    </source>
</evidence>
<feature type="region of interest" description="Disordered" evidence="1">
    <location>
        <begin position="184"/>
        <end position="237"/>
    </location>
</feature>
<feature type="compositionally biased region" description="Polar residues" evidence="1">
    <location>
        <begin position="38"/>
        <end position="49"/>
    </location>
</feature>
<dbReference type="OrthoDB" id="3796908at2759"/>
<feature type="region of interest" description="Disordered" evidence="1">
    <location>
        <begin position="67"/>
        <end position="89"/>
    </location>
</feature>
<comment type="caution">
    <text evidence="2">The sequence shown here is derived from an EMBL/GenBank/DDBJ whole genome shotgun (WGS) entry which is preliminary data.</text>
</comment>
<feature type="region of interest" description="Disordered" evidence="1">
    <location>
        <begin position="750"/>
        <end position="842"/>
    </location>
</feature>
<feature type="compositionally biased region" description="Basic and acidic residues" evidence="1">
    <location>
        <begin position="67"/>
        <end position="78"/>
    </location>
</feature>
<keyword evidence="3" id="KW-1185">Reference proteome</keyword>
<feature type="region of interest" description="Disordered" evidence="1">
    <location>
        <begin position="29"/>
        <end position="49"/>
    </location>
</feature>
<feature type="compositionally biased region" description="Low complexity" evidence="1">
    <location>
        <begin position="534"/>
        <end position="543"/>
    </location>
</feature>
<feature type="compositionally biased region" description="Basic and acidic residues" evidence="1">
    <location>
        <begin position="750"/>
        <end position="764"/>
    </location>
</feature>
<proteinExistence type="predicted"/>
<feature type="region of interest" description="Disordered" evidence="1">
    <location>
        <begin position="446"/>
        <end position="468"/>
    </location>
</feature>
<feature type="compositionally biased region" description="Polar residues" evidence="1">
    <location>
        <begin position="521"/>
        <end position="533"/>
    </location>
</feature>
<feature type="region of interest" description="Disordered" evidence="1">
    <location>
        <begin position="279"/>
        <end position="303"/>
    </location>
</feature>
<feature type="compositionally biased region" description="Gly residues" evidence="1">
    <location>
        <begin position="768"/>
        <end position="780"/>
    </location>
</feature>
<reference evidence="2 3" key="1">
    <citation type="journal article" date="2016" name="Sci. Rep.">
        <title>Draft genome sequencing and secretome analysis of fungal phytopathogen Ascochyta rabiei provides insight into the necrotrophic effector repertoire.</title>
        <authorList>
            <person name="Verma S."/>
            <person name="Gazara R.K."/>
            <person name="Nizam S."/>
            <person name="Parween S."/>
            <person name="Chattopadhyay D."/>
            <person name="Verma P.K."/>
        </authorList>
    </citation>
    <scope>NUCLEOTIDE SEQUENCE [LARGE SCALE GENOMIC DNA]</scope>
    <source>
        <strain evidence="2 3">ArDII</strain>
    </source>
</reference>
<accession>A0A163LNJ5</accession>
<feature type="compositionally biased region" description="Polar residues" evidence="1">
    <location>
        <begin position="447"/>
        <end position="457"/>
    </location>
</feature>
<dbReference type="AlphaFoldDB" id="A0A163LNJ5"/>
<feature type="region of interest" description="Disordered" evidence="1">
    <location>
        <begin position="480"/>
        <end position="567"/>
    </location>
</feature>
<organism evidence="2 3">
    <name type="scientific">Didymella rabiei</name>
    <name type="common">Chickpea ascochyta blight fungus</name>
    <name type="synonym">Mycosphaerella rabiei</name>
    <dbReference type="NCBI Taxonomy" id="5454"/>
    <lineage>
        <taxon>Eukaryota</taxon>
        <taxon>Fungi</taxon>
        <taxon>Dikarya</taxon>
        <taxon>Ascomycota</taxon>
        <taxon>Pezizomycotina</taxon>
        <taxon>Dothideomycetes</taxon>
        <taxon>Pleosporomycetidae</taxon>
        <taxon>Pleosporales</taxon>
        <taxon>Pleosporineae</taxon>
        <taxon>Didymellaceae</taxon>
        <taxon>Ascochyta</taxon>
    </lineage>
</organism>